<dbReference type="InterPro" id="IPR011006">
    <property type="entry name" value="CheY-like_superfamily"/>
</dbReference>
<gene>
    <name evidence="7" type="ordered locus">Mpal_1167</name>
</gene>
<evidence type="ECO:0000259" key="5">
    <source>
        <dbReference type="PROSITE" id="PS50109"/>
    </source>
</evidence>
<evidence type="ECO:0000313" key="7">
    <source>
        <dbReference type="EMBL" id="ACL16509.1"/>
    </source>
</evidence>
<dbReference type="GO" id="GO:0000155">
    <property type="term" value="F:phosphorelay sensor kinase activity"/>
    <property type="evidence" value="ECO:0007669"/>
    <property type="project" value="TreeGrafter"/>
</dbReference>
<accession>B8GHA4</accession>
<dbReference type="eggNOG" id="arCOG02385">
    <property type="taxonomic scope" value="Archaea"/>
</dbReference>
<dbReference type="eggNOG" id="arCOG06193">
    <property type="taxonomic scope" value="Archaea"/>
</dbReference>
<dbReference type="InterPro" id="IPR001789">
    <property type="entry name" value="Sig_transdc_resp-reg_receiver"/>
</dbReference>
<dbReference type="Pfam" id="PF02518">
    <property type="entry name" value="HATPase_c"/>
    <property type="match status" value="1"/>
</dbReference>
<dbReference type="OrthoDB" id="8127at2157"/>
<organism evidence="7 8">
    <name type="scientific">Methanosphaerula palustris (strain ATCC BAA-1556 / DSM 19958 / E1-9c)</name>
    <dbReference type="NCBI Taxonomy" id="521011"/>
    <lineage>
        <taxon>Archaea</taxon>
        <taxon>Methanobacteriati</taxon>
        <taxon>Methanobacteriota</taxon>
        <taxon>Stenosarchaea group</taxon>
        <taxon>Methanomicrobia</taxon>
        <taxon>Methanomicrobiales</taxon>
        <taxon>Methanoregulaceae</taxon>
        <taxon>Methanosphaerula</taxon>
    </lineage>
</organism>
<dbReference type="InterPro" id="IPR003594">
    <property type="entry name" value="HATPase_dom"/>
</dbReference>
<dbReference type="EMBL" id="CP001338">
    <property type="protein sequence ID" value="ACL16509.1"/>
    <property type="molecule type" value="Genomic_DNA"/>
</dbReference>
<dbReference type="Gene3D" id="3.30.450.40">
    <property type="match status" value="1"/>
</dbReference>
<evidence type="ECO:0000256" key="1">
    <source>
        <dbReference type="ARBA" id="ARBA00022553"/>
    </source>
</evidence>
<keyword evidence="8" id="KW-1185">Reference proteome</keyword>
<sequence length="544" mass="60663">MISVLYVDDDPALLEIGKLFLEKMGNFSVETCLSALEALVRLKQKSYHAVLSDFDMPEMNGIQFLKQVRADYPKLPFVIFTGRGREDVVVEALNNGVDFYLQKGGEAKSQFAELSHKLRLAVQSRRSEEQIQHLARLYAVLSKTNEAATGLRDRDALLAEACRIAVHEGGFVMVWAGLNDPQTHTINPIAHYSITGNPLLPPAEPGDALPVDAPPTDIAFRKGLYNIAADNRDDPRLLDWRDALLAYGFGSSAAFPLRSGEQVIGAMTFHAHEPRFFDEEEVQLLIELTDNLSIALELMEREQDITELKQMSDTLWSANRKLNLLNNIIRHDILNTVAGLIGLEDMALDIIQEREVAGLLKEIRGSTQKIQQQIDFTREYQDIGVKAPQWQNVTDIASRVGEALDQNGLRLDVEFGDVEVYADPLLEKVFFNLMDNVIRYGVGATVIRFHSHQSGTDLILSCEDDGVGVPDDVKERIFEQGYGNNTGQGLFLVREILAITGISITETGVYGQGARFDIRVPQDGYGVLRRKEPHQSSCSLSVHE</sequence>
<dbReference type="SMART" id="SM00387">
    <property type="entry name" value="HATPase_c"/>
    <property type="match status" value="1"/>
</dbReference>
<dbReference type="STRING" id="521011.Mpal_1167"/>
<dbReference type="InterPro" id="IPR003018">
    <property type="entry name" value="GAF"/>
</dbReference>
<dbReference type="Proteomes" id="UP000002457">
    <property type="component" value="Chromosome"/>
</dbReference>
<dbReference type="GeneID" id="25394135"/>
<dbReference type="Gene3D" id="3.40.50.2300">
    <property type="match status" value="1"/>
</dbReference>
<dbReference type="PROSITE" id="PS50109">
    <property type="entry name" value="HIS_KIN"/>
    <property type="match status" value="1"/>
</dbReference>
<dbReference type="PRINTS" id="PR00344">
    <property type="entry name" value="BCTRLSENSOR"/>
</dbReference>
<dbReference type="HOGENOM" id="CLU_000445_114_58_2"/>
<dbReference type="AlphaFoldDB" id="B8GHA4"/>
<dbReference type="InterPro" id="IPR029016">
    <property type="entry name" value="GAF-like_dom_sf"/>
</dbReference>
<reference evidence="7 8" key="1">
    <citation type="journal article" date="2015" name="Genome Announc.">
        <title>Complete Genome Sequence of Methanosphaerula palustris E1-9CT, a Hydrogenotrophic Methanogen Isolated from a Minerotrophic Fen Peatland.</title>
        <authorList>
            <person name="Cadillo-Quiroz H."/>
            <person name="Browne P."/>
            <person name="Kyrpides N."/>
            <person name="Woyke T."/>
            <person name="Goodwin L."/>
            <person name="Detter C."/>
            <person name="Yavitt J.B."/>
            <person name="Zinder S.H."/>
        </authorList>
    </citation>
    <scope>NUCLEOTIDE SEQUENCE [LARGE SCALE GENOMIC DNA]</scope>
    <source>
        <strain evidence="8">ATCC BAA-1556 / DSM 19958 / E1-9c</strain>
    </source>
</reference>
<dbReference type="InterPro" id="IPR004358">
    <property type="entry name" value="Sig_transdc_His_kin-like_C"/>
</dbReference>
<feature type="domain" description="Histidine kinase" evidence="5">
    <location>
        <begin position="328"/>
        <end position="524"/>
    </location>
</feature>
<dbReference type="Pfam" id="PF00072">
    <property type="entry name" value="Response_reg"/>
    <property type="match status" value="1"/>
</dbReference>
<dbReference type="InterPro" id="IPR036890">
    <property type="entry name" value="HATPase_C_sf"/>
</dbReference>
<protein>
    <submittedName>
        <fullName evidence="7">Multi-sensor signal transduction histidine kinase</fullName>
    </submittedName>
</protein>
<keyword evidence="3 7" id="KW-0418">Kinase</keyword>
<evidence type="ECO:0000259" key="6">
    <source>
        <dbReference type="PROSITE" id="PS50110"/>
    </source>
</evidence>
<evidence type="ECO:0000313" key="8">
    <source>
        <dbReference type="Proteomes" id="UP000002457"/>
    </source>
</evidence>
<dbReference type="RefSeq" id="WP_012617828.1">
    <property type="nucleotide sequence ID" value="NC_011832.1"/>
</dbReference>
<feature type="domain" description="Response regulatory" evidence="6">
    <location>
        <begin position="3"/>
        <end position="118"/>
    </location>
</feature>
<dbReference type="KEGG" id="mpl:Mpal_1167"/>
<dbReference type="SUPFAM" id="SSF55874">
    <property type="entry name" value="ATPase domain of HSP90 chaperone/DNA topoisomerase II/histidine kinase"/>
    <property type="match status" value="1"/>
</dbReference>
<dbReference type="SUPFAM" id="SSF55781">
    <property type="entry name" value="GAF domain-like"/>
    <property type="match status" value="1"/>
</dbReference>
<dbReference type="Gene3D" id="3.30.565.10">
    <property type="entry name" value="Histidine kinase-like ATPase, C-terminal domain"/>
    <property type="match status" value="1"/>
</dbReference>
<dbReference type="SMART" id="SM00448">
    <property type="entry name" value="REC"/>
    <property type="match status" value="1"/>
</dbReference>
<evidence type="ECO:0000256" key="4">
    <source>
        <dbReference type="PROSITE-ProRule" id="PRU00169"/>
    </source>
</evidence>
<dbReference type="CDD" id="cd00156">
    <property type="entry name" value="REC"/>
    <property type="match status" value="1"/>
</dbReference>
<dbReference type="PANTHER" id="PTHR43547:SF2">
    <property type="entry name" value="HYBRID SIGNAL TRANSDUCTION HISTIDINE KINASE C"/>
    <property type="match status" value="1"/>
</dbReference>
<evidence type="ECO:0000256" key="3">
    <source>
        <dbReference type="ARBA" id="ARBA00022777"/>
    </source>
</evidence>
<feature type="modified residue" description="4-aspartylphosphate" evidence="4">
    <location>
        <position position="53"/>
    </location>
</feature>
<dbReference type="CDD" id="cd00075">
    <property type="entry name" value="HATPase"/>
    <property type="match status" value="1"/>
</dbReference>
<keyword evidence="2" id="KW-0808">Transferase</keyword>
<dbReference type="Pfam" id="PF13185">
    <property type="entry name" value="GAF_2"/>
    <property type="match status" value="1"/>
</dbReference>
<dbReference type="PROSITE" id="PS50110">
    <property type="entry name" value="RESPONSE_REGULATORY"/>
    <property type="match status" value="1"/>
</dbReference>
<evidence type="ECO:0000256" key="2">
    <source>
        <dbReference type="ARBA" id="ARBA00022679"/>
    </source>
</evidence>
<dbReference type="InterPro" id="IPR005467">
    <property type="entry name" value="His_kinase_dom"/>
</dbReference>
<dbReference type="PANTHER" id="PTHR43547">
    <property type="entry name" value="TWO-COMPONENT HISTIDINE KINASE"/>
    <property type="match status" value="1"/>
</dbReference>
<keyword evidence="1 4" id="KW-0597">Phosphoprotein</keyword>
<dbReference type="SUPFAM" id="SSF52172">
    <property type="entry name" value="CheY-like"/>
    <property type="match status" value="1"/>
</dbReference>
<name>B8GHA4_METPE</name>
<dbReference type="SMART" id="SM00065">
    <property type="entry name" value="GAF"/>
    <property type="match status" value="1"/>
</dbReference>
<proteinExistence type="predicted"/>